<evidence type="ECO:0000259" key="1">
    <source>
        <dbReference type="Pfam" id="PF09414"/>
    </source>
</evidence>
<proteinExistence type="predicted"/>
<evidence type="ECO:0000313" key="3">
    <source>
        <dbReference type="EMBL" id="QHS77272.1"/>
    </source>
</evidence>
<dbReference type="InterPro" id="IPR021122">
    <property type="entry name" value="RNA_ligase_dom_REL/Rnl2"/>
</dbReference>
<dbReference type="InterPro" id="IPR041948">
    <property type="entry name" value="Rnl1/2_C_sf"/>
</dbReference>
<sequence>MLLFVLYSLNEIFQSIRSYYKKPNVHNYNDKNNKPTPLGTKTEYFHKYSSLTNHYMKKLITGYMHSKPELANQKWCATEKIHGGNFAWLIYLDENYNIKIDYCKRSGVIPEGDKTFTHDKIVEKYKNRIITLAVRLMDDERFEAKTVQIFGEIFGGWYLGETADGHKHLNKKIAYNDKVDFAGFDIRVTGDKFNGYLNKLDTFVLFDLYRIYRVKVLATGTFDELYKNLNPIFKSDVFRDFNMPINEKLYNEKDIYINPYIAEGIVLTPINTTYINGHRVAIKWKNKKFTENDSNYVPKPKNNSDNDKYSYHVKTLGQYINNNRFDAVKSKLSEKQLKNKMAVVGLIVSDAIDDLKNNYEEMDICPSEVLTFLKFENKDIKKIKALACTEYATKIYDWINQC</sequence>
<organism evidence="3">
    <name type="scientific">viral metagenome</name>
    <dbReference type="NCBI Taxonomy" id="1070528"/>
    <lineage>
        <taxon>unclassified sequences</taxon>
        <taxon>metagenomes</taxon>
        <taxon>organismal metagenomes</taxon>
    </lineage>
</organism>
<name>A0A6C0AC73_9ZZZZ</name>
<dbReference type="AlphaFoldDB" id="A0A6C0AC73"/>
<dbReference type="SUPFAM" id="SSF56091">
    <property type="entry name" value="DNA ligase/mRNA capping enzyme, catalytic domain"/>
    <property type="match status" value="1"/>
</dbReference>
<dbReference type="EMBL" id="MN740544">
    <property type="protein sequence ID" value="QHS77272.1"/>
    <property type="molecule type" value="Genomic_DNA"/>
</dbReference>
<dbReference type="InterPro" id="IPR040609">
    <property type="entry name" value="Rnl2_C"/>
</dbReference>
<feature type="domain" description="RNA ligase" evidence="1">
    <location>
        <begin position="74"/>
        <end position="285"/>
    </location>
</feature>
<dbReference type="Gene3D" id="1.10.10.1810">
    <property type="entry name" value="RNA ligase"/>
    <property type="match status" value="1"/>
</dbReference>
<evidence type="ECO:0008006" key="4">
    <source>
        <dbReference type="Google" id="ProtNLM"/>
    </source>
</evidence>
<reference evidence="3" key="1">
    <citation type="journal article" date="2020" name="Nature">
        <title>Giant virus diversity and host interactions through global metagenomics.</title>
        <authorList>
            <person name="Schulz F."/>
            <person name="Roux S."/>
            <person name="Paez-Espino D."/>
            <person name="Jungbluth S."/>
            <person name="Walsh D.A."/>
            <person name="Denef V.J."/>
            <person name="McMahon K.D."/>
            <person name="Konstantinidis K.T."/>
            <person name="Eloe-Fadrosh E.A."/>
            <person name="Kyrpides N.C."/>
            <person name="Woyke T."/>
        </authorList>
    </citation>
    <scope>NUCLEOTIDE SEQUENCE</scope>
    <source>
        <strain evidence="3">GVMAG-S-1004661-13</strain>
    </source>
</reference>
<protein>
    <recommendedName>
        <fullName evidence="4">RNA ligase domain-containing protein</fullName>
    </recommendedName>
</protein>
<feature type="domain" description="RNA ligase 2 C-terminal" evidence="2">
    <location>
        <begin position="313"/>
        <end position="367"/>
    </location>
</feature>
<accession>A0A6C0AC73</accession>
<evidence type="ECO:0000259" key="2">
    <source>
        <dbReference type="Pfam" id="PF18043"/>
    </source>
</evidence>
<dbReference type="Pfam" id="PF18043">
    <property type="entry name" value="T4_Rnl2_C"/>
    <property type="match status" value="1"/>
</dbReference>
<dbReference type="Pfam" id="PF09414">
    <property type="entry name" value="RNA_ligase"/>
    <property type="match status" value="1"/>
</dbReference>
<dbReference type="Gene3D" id="3.30.1490.70">
    <property type="match status" value="1"/>
</dbReference>
<dbReference type="Gene3D" id="3.30.470.30">
    <property type="entry name" value="DNA ligase/mRNA capping enzyme"/>
    <property type="match status" value="1"/>
</dbReference>